<name>A0A427A8W2_ENSVE</name>
<comment type="caution">
    <text evidence="2">The sequence shown here is derived from an EMBL/GenBank/DDBJ whole genome shotgun (WGS) entry which is preliminary data.</text>
</comment>
<evidence type="ECO:0000256" key="1">
    <source>
        <dbReference type="SAM" id="Phobius"/>
    </source>
</evidence>
<protein>
    <submittedName>
        <fullName evidence="2">Uncharacterized protein</fullName>
    </submittedName>
</protein>
<dbReference type="EMBL" id="AMZH03003338">
    <property type="protein sequence ID" value="RRT72651.1"/>
    <property type="molecule type" value="Genomic_DNA"/>
</dbReference>
<accession>A0A427A8W2</accession>
<organism evidence="2 3">
    <name type="scientific">Ensete ventricosum</name>
    <name type="common">Abyssinian banana</name>
    <name type="synonym">Musa ensete</name>
    <dbReference type="NCBI Taxonomy" id="4639"/>
    <lineage>
        <taxon>Eukaryota</taxon>
        <taxon>Viridiplantae</taxon>
        <taxon>Streptophyta</taxon>
        <taxon>Embryophyta</taxon>
        <taxon>Tracheophyta</taxon>
        <taxon>Spermatophyta</taxon>
        <taxon>Magnoliopsida</taxon>
        <taxon>Liliopsida</taxon>
        <taxon>Zingiberales</taxon>
        <taxon>Musaceae</taxon>
        <taxon>Ensete</taxon>
    </lineage>
</organism>
<sequence>MLLYVAVGMKAATTTAAAREKGKSSMAVVLFFFFFFLLWLQRRYVPFLFKMLVARREGTVAVRSGEVEGSGGQRLRAEGSDRRSRLCVDGQWGGIGCGCVATTRATSSGGGLRGYAKEEQRVMATGVVAGYSGMGEKEAKEATTMTEVVGKRRQQPMMGGSGSRRPELAVAAVKKADGWLWLRVDYGSGT</sequence>
<reference evidence="2 3" key="1">
    <citation type="journal article" date="2014" name="Agronomy (Basel)">
        <title>A Draft Genome Sequence for Ensete ventricosum, the Drought-Tolerant Tree Against Hunger.</title>
        <authorList>
            <person name="Harrison J."/>
            <person name="Moore K.A."/>
            <person name="Paszkiewicz K."/>
            <person name="Jones T."/>
            <person name="Grant M."/>
            <person name="Ambacheew D."/>
            <person name="Muzemil S."/>
            <person name="Studholme D.J."/>
        </authorList>
    </citation>
    <scope>NUCLEOTIDE SEQUENCE [LARGE SCALE GENOMIC DNA]</scope>
</reference>
<proteinExistence type="predicted"/>
<gene>
    <name evidence="2" type="ORF">B296_00011295</name>
</gene>
<keyword evidence="1" id="KW-1133">Transmembrane helix</keyword>
<feature type="transmembrane region" description="Helical" evidence="1">
    <location>
        <begin position="27"/>
        <end position="45"/>
    </location>
</feature>
<dbReference type="Proteomes" id="UP000287651">
    <property type="component" value="Unassembled WGS sequence"/>
</dbReference>
<keyword evidence="1" id="KW-0472">Membrane</keyword>
<evidence type="ECO:0000313" key="3">
    <source>
        <dbReference type="Proteomes" id="UP000287651"/>
    </source>
</evidence>
<evidence type="ECO:0000313" key="2">
    <source>
        <dbReference type="EMBL" id="RRT72651.1"/>
    </source>
</evidence>
<dbReference type="AlphaFoldDB" id="A0A427A8W2"/>
<keyword evidence="1" id="KW-0812">Transmembrane</keyword>